<dbReference type="GO" id="GO:0005886">
    <property type="term" value="C:plasma membrane"/>
    <property type="evidence" value="ECO:0007669"/>
    <property type="project" value="TreeGrafter"/>
</dbReference>
<keyword evidence="3" id="KW-0175">Coiled coil</keyword>
<dbReference type="InterPro" id="IPR001638">
    <property type="entry name" value="Solute-binding_3/MltF_N"/>
</dbReference>
<dbReference type="GO" id="GO:0043709">
    <property type="term" value="P:cell adhesion involved in single-species biofilm formation"/>
    <property type="evidence" value="ECO:0007669"/>
    <property type="project" value="TreeGrafter"/>
</dbReference>
<dbReference type="InterPro" id="IPR000160">
    <property type="entry name" value="GGDEF_dom"/>
</dbReference>
<reference evidence="7 8" key="1">
    <citation type="submission" date="2018-02" db="EMBL/GenBank/DDBJ databases">
        <title>novel marine gammaproteobacteria from coastal saline agro ecosystem.</title>
        <authorList>
            <person name="Krishnan R."/>
            <person name="Ramesh Kumar N."/>
        </authorList>
    </citation>
    <scope>NUCLEOTIDE SEQUENCE [LARGE SCALE GENOMIC DNA]</scope>
    <source>
        <strain evidence="7 8">228</strain>
    </source>
</reference>
<dbReference type="Gene3D" id="3.40.190.10">
    <property type="entry name" value="Periplasmic binding protein-like II"/>
    <property type="match status" value="6"/>
</dbReference>
<dbReference type="Proteomes" id="UP000238196">
    <property type="component" value="Unassembled WGS sequence"/>
</dbReference>
<proteinExistence type="predicted"/>
<dbReference type="NCBIfam" id="TIGR00254">
    <property type="entry name" value="GGDEF"/>
    <property type="match status" value="1"/>
</dbReference>
<dbReference type="SUPFAM" id="SSF53850">
    <property type="entry name" value="Periplasmic binding protein-like II"/>
    <property type="match status" value="3"/>
</dbReference>
<evidence type="ECO:0000256" key="1">
    <source>
        <dbReference type="ARBA" id="ARBA00012528"/>
    </source>
</evidence>
<evidence type="ECO:0000256" key="2">
    <source>
        <dbReference type="ARBA" id="ARBA00034247"/>
    </source>
</evidence>
<comment type="caution">
    <text evidence="7">The sequence shown here is derived from an EMBL/GenBank/DDBJ whole genome shotgun (WGS) entry which is preliminary data.</text>
</comment>
<dbReference type="InterPro" id="IPR015168">
    <property type="entry name" value="SsuA/THI5"/>
</dbReference>
<dbReference type="CDD" id="cd01949">
    <property type="entry name" value="GGDEF"/>
    <property type="match status" value="1"/>
</dbReference>
<dbReference type="PANTHER" id="PTHR45138">
    <property type="entry name" value="REGULATORY COMPONENTS OF SENSORY TRANSDUCTION SYSTEM"/>
    <property type="match status" value="1"/>
</dbReference>
<evidence type="ECO:0000259" key="6">
    <source>
        <dbReference type="PROSITE" id="PS50887"/>
    </source>
</evidence>
<dbReference type="Gene3D" id="3.30.70.270">
    <property type="match status" value="1"/>
</dbReference>
<dbReference type="Pfam" id="PF09084">
    <property type="entry name" value="NMT1"/>
    <property type="match status" value="1"/>
</dbReference>
<dbReference type="SMART" id="SM00267">
    <property type="entry name" value="GGDEF"/>
    <property type="match status" value="1"/>
</dbReference>
<dbReference type="OrthoDB" id="5291073at2"/>
<evidence type="ECO:0000256" key="5">
    <source>
        <dbReference type="SAM" id="SignalP"/>
    </source>
</evidence>
<dbReference type="SUPFAM" id="SSF55073">
    <property type="entry name" value="Nucleotide cyclase"/>
    <property type="match status" value="1"/>
</dbReference>
<name>A0A2S5KL66_9PROT</name>
<dbReference type="Pfam" id="PF00497">
    <property type="entry name" value="SBP_bac_3"/>
    <property type="match status" value="2"/>
</dbReference>
<evidence type="ECO:0000256" key="3">
    <source>
        <dbReference type="SAM" id="Coils"/>
    </source>
</evidence>
<dbReference type="PROSITE" id="PS50887">
    <property type="entry name" value="GGDEF"/>
    <property type="match status" value="1"/>
</dbReference>
<feature type="chain" id="PRO_5015778808" description="diguanylate cyclase" evidence="5">
    <location>
        <begin position="28"/>
        <end position="1035"/>
    </location>
</feature>
<feature type="domain" description="GGDEF" evidence="6">
    <location>
        <begin position="898"/>
        <end position="1027"/>
    </location>
</feature>
<feature type="transmembrane region" description="Helical" evidence="4">
    <location>
        <begin position="814"/>
        <end position="831"/>
    </location>
</feature>
<protein>
    <recommendedName>
        <fullName evidence="1">diguanylate cyclase</fullName>
        <ecNumber evidence="1">2.7.7.65</ecNumber>
    </recommendedName>
</protein>
<dbReference type="PANTHER" id="PTHR45138:SF9">
    <property type="entry name" value="DIGUANYLATE CYCLASE DGCM-RELATED"/>
    <property type="match status" value="1"/>
</dbReference>
<keyword evidence="4" id="KW-0812">Transmembrane</keyword>
<dbReference type="InterPro" id="IPR050469">
    <property type="entry name" value="Diguanylate_Cyclase"/>
</dbReference>
<dbReference type="GO" id="GO:0052621">
    <property type="term" value="F:diguanylate cyclase activity"/>
    <property type="evidence" value="ECO:0007669"/>
    <property type="project" value="UniProtKB-EC"/>
</dbReference>
<feature type="coiled-coil region" evidence="3">
    <location>
        <begin position="836"/>
        <end position="898"/>
    </location>
</feature>
<feature type="signal peptide" evidence="5">
    <location>
        <begin position="1"/>
        <end position="27"/>
    </location>
</feature>
<keyword evidence="4" id="KW-1133">Transmembrane helix</keyword>
<evidence type="ECO:0000313" key="8">
    <source>
        <dbReference type="Proteomes" id="UP000238196"/>
    </source>
</evidence>
<dbReference type="FunFam" id="3.30.70.270:FF:000001">
    <property type="entry name" value="Diguanylate cyclase domain protein"/>
    <property type="match status" value="1"/>
</dbReference>
<dbReference type="InterPro" id="IPR043128">
    <property type="entry name" value="Rev_trsase/Diguanyl_cyclase"/>
</dbReference>
<dbReference type="EC" id="2.7.7.65" evidence="1"/>
<keyword evidence="5" id="KW-0732">Signal</keyword>
<evidence type="ECO:0000313" key="7">
    <source>
        <dbReference type="EMBL" id="PPC75584.1"/>
    </source>
</evidence>
<evidence type="ECO:0000256" key="4">
    <source>
        <dbReference type="SAM" id="Phobius"/>
    </source>
</evidence>
<dbReference type="GO" id="GO:1902201">
    <property type="term" value="P:negative regulation of bacterial-type flagellum-dependent cell motility"/>
    <property type="evidence" value="ECO:0007669"/>
    <property type="project" value="TreeGrafter"/>
</dbReference>
<dbReference type="CDD" id="cd01007">
    <property type="entry name" value="PBP2_BvgS_HisK_like"/>
    <property type="match status" value="1"/>
</dbReference>
<comment type="catalytic activity">
    <reaction evidence="2">
        <text>2 GTP = 3',3'-c-di-GMP + 2 diphosphate</text>
        <dbReference type="Rhea" id="RHEA:24898"/>
        <dbReference type="ChEBI" id="CHEBI:33019"/>
        <dbReference type="ChEBI" id="CHEBI:37565"/>
        <dbReference type="ChEBI" id="CHEBI:58805"/>
        <dbReference type="EC" id="2.7.7.65"/>
    </reaction>
</comment>
<dbReference type="SMART" id="SM00062">
    <property type="entry name" value="PBPb"/>
    <property type="match status" value="2"/>
</dbReference>
<dbReference type="AlphaFoldDB" id="A0A2S5KL66"/>
<dbReference type="InterPro" id="IPR029787">
    <property type="entry name" value="Nucleotide_cyclase"/>
</dbReference>
<dbReference type="EMBL" id="PRLP01000082">
    <property type="protein sequence ID" value="PPC75584.1"/>
    <property type="molecule type" value="Genomic_DNA"/>
</dbReference>
<accession>A0A2S5KL66</accession>
<dbReference type="Pfam" id="PF00990">
    <property type="entry name" value="GGDEF"/>
    <property type="match status" value="1"/>
</dbReference>
<keyword evidence="4" id="KW-0472">Membrane</keyword>
<organism evidence="7 8">
    <name type="scientific">Proteobacteria bacterium 228</name>
    <dbReference type="NCBI Taxonomy" id="2083153"/>
    <lineage>
        <taxon>Bacteria</taxon>
        <taxon>Pseudomonadati</taxon>
        <taxon>Pseudomonadota</taxon>
    </lineage>
</organism>
<gene>
    <name evidence="7" type="ORF">C4K68_19470</name>
</gene>
<sequence>MTSPVARRLLTVVCLLSCLLLATQSFAAPLTKVRFQMSWKHQFEFAGYYAAREQGYYADEGLDVDIRELESGETPLQEVLSGRAQFGHINSEIVLNRLQGEPVVLVANFFKVSPLVLVTSPDILSPNDLRGKRVMASANELQSAPFLAMFSYFNVSPRDFQVVPHSWSIDDFKQGKVDAVSVFSSNEMYFLRRDKVPHNVLNPASYGANAYDSNIFTSEQVMTADPTLSARFVRASIKGWQYAFTHKEEMVDLILNHYSTRKSRDALLFEANELERLTLHDVFPLGSVDPRRIDNLADLYISSGQAPANAKDRLLGFVQTPFSNISLSAEEQRYLQQHPVLRVGYSTRAPFSMFGSGEAQGFDIDYVQLLARELGSHLQFSEFAPEDLNQALQQQRIDIALNSGRLPEDGSLQQLPAYASFTLGLVTRANMDPVSSLEALQNKRLALLDSVYDAERLGRYFPAIHFVSCTDVSHCLQLVSRGQADAALGAMPILQYATQLHLYPNLSAAISLHSPLLEVENEQLSLKSDAGVLASLLQKAADNLIPQQLNQLQKRWISNLGSIDKALFTDADRQYIQQHNRVSYCSRSDWAPYDSQSNGSHQGVSADLLALFSSRLHLDFQFYPTASWGAALAALQDGKCDLLLSAIDDPAMQASGLRLTAPYLSIPVVIATRTEQHFVDNLSGVGNQPLAVLRNSPTMQALSRSQPQLRLFPVSSMQEGLRLVENKEVFGMLGGTLAIARAIQQGNFVNLKIAGSSDQRLDLHFALRSDEDALLGLLQRAITSLDSDSGQQARNRIMSSWNQVRFDQRIDYRLVWQVLAIFTLIALLLAWRQHSLHRSNRLLQQAHDELRQANASIAVQNQRLEQLSSTDALTGLFNRMKTDQLASSEAQLAELSQQPLSVILLDVDHFKMVNDRFGHPMGDKVLKEIATVLRRHSRDDDLVGRWGGEEFIVLCPHTSAEHAIALAERLCQLIAAHSYPHRQPQTASFGIATRQPGEAVTTTLARADQALYQAKSHGRNRVEFATPPFTAQPTV</sequence>